<keyword evidence="4 6" id="KW-1133">Transmembrane helix</keyword>
<evidence type="ECO:0000313" key="7">
    <source>
        <dbReference type="EMBL" id="KXA64013.1"/>
    </source>
</evidence>
<evidence type="ECO:0000256" key="4">
    <source>
        <dbReference type="ARBA" id="ARBA00022989"/>
    </source>
</evidence>
<accession>A0A133S4L7</accession>
<feature type="transmembrane region" description="Helical" evidence="6">
    <location>
        <begin position="169"/>
        <end position="189"/>
    </location>
</feature>
<feature type="transmembrane region" description="Helical" evidence="6">
    <location>
        <begin position="360"/>
        <end position="380"/>
    </location>
</feature>
<dbReference type="STRING" id="39777.B7L28_07095"/>
<dbReference type="RefSeq" id="WP_060807587.1">
    <property type="nucleotide sequence ID" value="NZ_KQ958085.1"/>
</dbReference>
<comment type="similarity">
    <text evidence="2">Belongs to the SLC13A/DASS transporter (TC 2.A.47) family. DIT1 subfamily.</text>
</comment>
<feature type="transmembrane region" description="Helical" evidence="6">
    <location>
        <begin position="37"/>
        <end position="61"/>
    </location>
</feature>
<comment type="subcellular location">
    <subcellularLocation>
        <location evidence="1">Membrane</location>
        <topology evidence="1">Multi-pass membrane protein</topology>
    </subcellularLocation>
</comment>
<protein>
    <submittedName>
        <fullName evidence="7">Transporter, DASS family</fullName>
    </submittedName>
</protein>
<dbReference type="PATRIC" id="fig|39777.7.peg.1083"/>
<dbReference type="AlphaFoldDB" id="A0A133S4L7"/>
<feature type="transmembrane region" description="Helical" evidence="6">
    <location>
        <begin position="73"/>
        <end position="95"/>
    </location>
</feature>
<evidence type="ECO:0000313" key="8">
    <source>
        <dbReference type="Proteomes" id="UP000070226"/>
    </source>
</evidence>
<evidence type="ECO:0000256" key="1">
    <source>
        <dbReference type="ARBA" id="ARBA00004141"/>
    </source>
</evidence>
<gene>
    <name evidence="7" type="ORF">HMPREF3233_01116</name>
</gene>
<comment type="caution">
    <text evidence="7">The sequence shown here is derived from an EMBL/GenBank/DDBJ whole genome shotgun (WGS) entry which is preliminary data.</text>
</comment>
<feature type="transmembrane region" description="Helical" evidence="6">
    <location>
        <begin position="392"/>
        <end position="414"/>
    </location>
</feature>
<dbReference type="GO" id="GO:0016020">
    <property type="term" value="C:membrane"/>
    <property type="evidence" value="ECO:0007669"/>
    <property type="project" value="UniProtKB-SubCell"/>
</dbReference>
<feature type="transmembrane region" description="Helical" evidence="6">
    <location>
        <begin position="107"/>
        <end position="129"/>
    </location>
</feature>
<reference evidence="7 8" key="1">
    <citation type="submission" date="2016-01" db="EMBL/GenBank/DDBJ databases">
        <authorList>
            <person name="Oliw E.H."/>
        </authorList>
    </citation>
    <scope>NUCLEOTIDE SEQUENCE [LARGE SCALE GENOMIC DNA]</scope>
    <source>
        <strain evidence="7 8">CMW7756B</strain>
    </source>
</reference>
<feature type="transmembrane region" description="Helical" evidence="6">
    <location>
        <begin position="264"/>
        <end position="286"/>
    </location>
</feature>
<name>A0A133S4L7_9FIRM</name>
<dbReference type="GO" id="GO:0022857">
    <property type="term" value="F:transmembrane transporter activity"/>
    <property type="evidence" value="ECO:0007669"/>
    <property type="project" value="InterPro"/>
</dbReference>
<dbReference type="Pfam" id="PF00939">
    <property type="entry name" value="Na_sulph_symp"/>
    <property type="match status" value="1"/>
</dbReference>
<dbReference type="Proteomes" id="UP000070226">
    <property type="component" value="Unassembled WGS sequence"/>
</dbReference>
<feature type="transmembrane region" description="Helical" evidence="6">
    <location>
        <begin position="444"/>
        <end position="469"/>
    </location>
</feature>
<feature type="transmembrane region" description="Helical" evidence="6">
    <location>
        <begin position="209"/>
        <end position="234"/>
    </location>
</feature>
<feature type="transmembrane region" description="Helical" evidence="6">
    <location>
        <begin position="292"/>
        <end position="313"/>
    </location>
</feature>
<keyword evidence="5 6" id="KW-0472">Membrane</keyword>
<sequence length="473" mass="51060">MERLVKLAVIVLIPIILWFTTPPAGLSAEAWRLFGFYIAGILGLILKPYPIQIILLSVLSASALFMDNAKDILVGYGSTALWMIIAAFSLSVAFGKTGLGHRVAYHLIRAFGSTVLRLGYVTALLDLILSPATPSNTARAAGIVYPINLSIAESIGSYPGDTAKRGGSFILMNGYFVTKITSFMFLTAMAPNVLALDFVTKITGLTMNWVEWAVALAIPGLVMLIFVPLVGYWIDRPEAVKIDNKKLADEGLAKLGAMKMSEKILAVVFILALLGWAWPSIGYFFPAIAFDLSPTAVALVAMTVVFLSGIITWEDMVQTKAVWNTFIWFGAILGLSTALTKAKFFAWLATFMEANLALDVSPLVVVLILSAISVVIRYLFASSTAYIASMLPVFLTVGMAAGVNPVMFGLVLLATNAFGGLVTHYGASPGPIIYSAGYNNIKEWWTAGGILAVLSWILLFVIGIPWWTFIGMI</sequence>
<dbReference type="EMBL" id="LRQT01000043">
    <property type="protein sequence ID" value="KXA64013.1"/>
    <property type="molecule type" value="Genomic_DNA"/>
</dbReference>
<evidence type="ECO:0000256" key="2">
    <source>
        <dbReference type="ARBA" id="ARBA00007349"/>
    </source>
</evidence>
<keyword evidence="3 6" id="KW-0812">Transmembrane</keyword>
<dbReference type="NCBIfam" id="TIGR00785">
    <property type="entry name" value="dass"/>
    <property type="match status" value="1"/>
</dbReference>
<proteinExistence type="inferred from homology"/>
<organism evidence="7">
    <name type="scientific">Veillonella atypica</name>
    <dbReference type="NCBI Taxonomy" id="39777"/>
    <lineage>
        <taxon>Bacteria</taxon>
        <taxon>Bacillati</taxon>
        <taxon>Bacillota</taxon>
        <taxon>Negativicutes</taxon>
        <taxon>Veillonellales</taxon>
        <taxon>Veillonellaceae</taxon>
        <taxon>Veillonella</taxon>
    </lineage>
</organism>
<dbReference type="InterPro" id="IPR030676">
    <property type="entry name" value="CitT-rel"/>
</dbReference>
<feature type="transmembrane region" description="Helical" evidence="6">
    <location>
        <begin position="325"/>
        <end position="348"/>
    </location>
</feature>
<evidence type="ECO:0000256" key="5">
    <source>
        <dbReference type="ARBA" id="ARBA00023136"/>
    </source>
</evidence>
<dbReference type="InterPro" id="IPR001898">
    <property type="entry name" value="SLC13A/DASS"/>
</dbReference>
<evidence type="ECO:0000256" key="6">
    <source>
        <dbReference type="SAM" id="Phobius"/>
    </source>
</evidence>
<dbReference type="PIRSF" id="PIRSF002457">
    <property type="entry name" value="DASS"/>
    <property type="match status" value="1"/>
</dbReference>
<dbReference type="PANTHER" id="PTHR42826">
    <property type="entry name" value="DICARBOXYLATE TRANSPORTER 2.1, CHLOROPLASTIC"/>
    <property type="match status" value="1"/>
</dbReference>
<evidence type="ECO:0000256" key="3">
    <source>
        <dbReference type="ARBA" id="ARBA00022692"/>
    </source>
</evidence>